<name>A0A8D5UB36_FADV4</name>
<organism evidence="1">
    <name type="scientific">Fowl aviadenovirus 4</name>
    <name type="common">FAdV-4</name>
    <dbReference type="NCBI Taxonomy" id="130663"/>
    <lineage>
        <taxon>Viruses</taxon>
        <taxon>Varidnaviria</taxon>
        <taxon>Bamfordvirae</taxon>
        <taxon>Preplasmiviricota</taxon>
        <taxon>Polisuviricotina</taxon>
        <taxon>Pharingeaviricetes</taxon>
        <taxon>Rowavirales</taxon>
        <taxon>Adenoviridae</taxon>
        <taxon>Aviadenovirus</taxon>
        <taxon>Aviadenovirus hydropericardii</taxon>
        <taxon>Fowl aviadenovirus C</taxon>
    </lineage>
</organism>
<sequence>MLTYCLKIITGAANGLVNGKGLSVVAHVAL</sequence>
<accession>A0A8D5UB36</accession>
<proteinExistence type="predicted"/>
<dbReference type="EMBL" id="LC628937">
    <property type="protein sequence ID" value="BCU80001.1"/>
    <property type="molecule type" value="Genomic_DNA"/>
</dbReference>
<protein>
    <submittedName>
        <fullName evidence="1">ORF48</fullName>
    </submittedName>
</protein>
<reference evidence="1" key="1">
    <citation type="submission" date="2021-04" db="EMBL/GenBank/DDBJ databases">
        <title>Fowl aviadenovirus C strain JP/LVP-1/96, complete genome.</title>
        <authorList>
            <person name="Mase M."/>
            <person name="Iseki H."/>
        </authorList>
    </citation>
    <scope>NUCLEOTIDE SEQUENCE</scope>
    <source>
        <strain evidence="1">JP/LVP-1/96</strain>
    </source>
</reference>
<evidence type="ECO:0000313" key="1">
    <source>
        <dbReference type="EMBL" id="BCU80001.1"/>
    </source>
</evidence>
<dbReference type="Proteomes" id="UP000694037">
    <property type="component" value="Segment"/>
</dbReference>